<dbReference type="Proteomes" id="UP000436088">
    <property type="component" value="Unassembled WGS sequence"/>
</dbReference>
<accession>A0A6A3A7N6</accession>
<dbReference type="EMBL" id="VEPZ02001041">
    <property type="protein sequence ID" value="KAE8699175.1"/>
    <property type="molecule type" value="Genomic_DNA"/>
</dbReference>
<dbReference type="InterPro" id="IPR036691">
    <property type="entry name" value="Endo/exonu/phosph_ase_sf"/>
</dbReference>
<gene>
    <name evidence="1" type="ORF">F3Y22_tig00110584pilonHSYRG00095</name>
</gene>
<evidence type="ECO:0008006" key="3">
    <source>
        <dbReference type="Google" id="ProtNLM"/>
    </source>
</evidence>
<dbReference type="SUPFAM" id="SSF56219">
    <property type="entry name" value="DNase I-like"/>
    <property type="match status" value="1"/>
</dbReference>
<dbReference type="PANTHER" id="PTHR35218:SF9">
    <property type="entry name" value="ENDONUCLEASE_EXONUCLEASE_PHOSPHATASE DOMAIN-CONTAINING PROTEIN"/>
    <property type="match status" value="1"/>
</dbReference>
<sequence>MLEVGSPEFRCYFREHCRNSGPKIVALFETRISGRAAAKIVRRLGFRNSFRVEAHGFSCGIWILWEDEVFVEFLSISNQLIHGRFKQANDSRWLFFTAVYASPQIDKRKHLWRRLMELDLGDKNAWPWILGGDFNSILRPDKRSGG</sequence>
<evidence type="ECO:0000313" key="2">
    <source>
        <dbReference type="Proteomes" id="UP000436088"/>
    </source>
</evidence>
<organism evidence="1 2">
    <name type="scientific">Hibiscus syriacus</name>
    <name type="common">Rose of Sharon</name>
    <dbReference type="NCBI Taxonomy" id="106335"/>
    <lineage>
        <taxon>Eukaryota</taxon>
        <taxon>Viridiplantae</taxon>
        <taxon>Streptophyta</taxon>
        <taxon>Embryophyta</taxon>
        <taxon>Tracheophyta</taxon>
        <taxon>Spermatophyta</taxon>
        <taxon>Magnoliopsida</taxon>
        <taxon>eudicotyledons</taxon>
        <taxon>Gunneridae</taxon>
        <taxon>Pentapetalae</taxon>
        <taxon>rosids</taxon>
        <taxon>malvids</taxon>
        <taxon>Malvales</taxon>
        <taxon>Malvaceae</taxon>
        <taxon>Malvoideae</taxon>
        <taxon>Hibiscus</taxon>
    </lineage>
</organism>
<protein>
    <recommendedName>
        <fullName evidence="3">Endonuclease/exonuclease/phosphatase domain-containing protein</fullName>
    </recommendedName>
</protein>
<reference evidence="1" key="1">
    <citation type="submission" date="2019-09" db="EMBL/GenBank/DDBJ databases">
        <title>Draft genome information of white flower Hibiscus syriacus.</title>
        <authorList>
            <person name="Kim Y.-M."/>
        </authorList>
    </citation>
    <scope>NUCLEOTIDE SEQUENCE [LARGE SCALE GENOMIC DNA]</scope>
    <source>
        <strain evidence="1">YM2019G1</strain>
    </source>
</reference>
<dbReference type="PANTHER" id="PTHR35218">
    <property type="entry name" value="RNASE H DOMAIN-CONTAINING PROTEIN"/>
    <property type="match status" value="1"/>
</dbReference>
<keyword evidence="2" id="KW-1185">Reference proteome</keyword>
<proteinExistence type="predicted"/>
<dbReference type="Gene3D" id="3.60.10.10">
    <property type="entry name" value="Endonuclease/exonuclease/phosphatase"/>
    <property type="match status" value="1"/>
</dbReference>
<dbReference type="AlphaFoldDB" id="A0A6A3A7N6"/>
<name>A0A6A3A7N6_HIBSY</name>
<comment type="caution">
    <text evidence="1">The sequence shown here is derived from an EMBL/GenBank/DDBJ whole genome shotgun (WGS) entry which is preliminary data.</text>
</comment>
<evidence type="ECO:0000313" key="1">
    <source>
        <dbReference type="EMBL" id="KAE8699175.1"/>
    </source>
</evidence>